<organism evidence="9 10">
    <name type="scientific">Streptodolium elevatio</name>
    <dbReference type="NCBI Taxonomy" id="3157996"/>
    <lineage>
        <taxon>Bacteria</taxon>
        <taxon>Bacillati</taxon>
        <taxon>Actinomycetota</taxon>
        <taxon>Actinomycetes</taxon>
        <taxon>Kitasatosporales</taxon>
        <taxon>Streptomycetaceae</taxon>
        <taxon>Streptodolium</taxon>
    </lineage>
</organism>
<dbReference type="Pfam" id="PF02518">
    <property type="entry name" value="HATPase_c"/>
    <property type="match status" value="1"/>
</dbReference>
<protein>
    <recommendedName>
        <fullName evidence="2">histidine kinase</fullName>
        <ecNumber evidence="2">2.7.13.3</ecNumber>
    </recommendedName>
</protein>
<evidence type="ECO:0000256" key="5">
    <source>
        <dbReference type="ARBA" id="ARBA00022777"/>
    </source>
</evidence>
<evidence type="ECO:0000256" key="4">
    <source>
        <dbReference type="ARBA" id="ARBA00022679"/>
    </source>
</evidence>
<dbReference type="RefSeq" id="WP_358346818.1">
    <property type="nucleotide sequence ID" value="NZ_JBEZFP010000001.1"/>
</dbReference>
<name>A0ABV3D804_9ACTN</name>
<evidence type="ECO:0000256" key="1">
    <source>
        <dbReference type="ARBA" id="ARBA00000085"/>
    </source>
</evidence>
<comment type="catalytic activity">
    <reaction evidence="1">
        <text>ATP + protein L-histidine = ADP + protein N-phospho-L-histidine.</text>
        <dbReference type="EC" id="2.7.13.3"/>
    </reaction>
</comment>
<keyword evidence="9" id="KW-0547">Nucleotide-binding</keyword>
<keyword evidence="9" id="KW-0067">ATP-binding</keyword>
<feature type="compositionally biased region" description="Basic and acidic residues" evidence="6">
    <location>
        <begin position="361"/>
        <end position="372"/>
    </location>
</feature>
<feature type="domain" description="Histidine kinase/HSP90-like ATPase" evidence="8">
    <location>
        <begin position="212"/>
        <end position="326"/>
    </location>
</feature>
<evidence type="ECO:0000313" key="10">
    <source>
        <dbReference type="Proteomes" id="UP001551482"/>
    </source>
</evidence>
<feature type="compositionally biased region" description="Low complexity" evidence="6">
    <location>
        <begin position="454"/>
        <end position="480"/>
    </location>
</feature>
<comment type="caution">
    <text evidence="9">The sequence shown here is derived from an EMBL/GenBank/DDBJ whole genome shotgun (WGS) entry which is preliminary data.</text>
</comment>
<feature type="compositionally biased region" description="Basic and acidic residues" evidence="6">
    <location>
        <begin position="393"/>
        <end position="402"/>
    </location>
</feature>
<keyword evidence="7" id="KW-0472">Membrane</keyword>
<dbReference type="EC" id="2.7.13.3" evidence="2"/>
<dbReference type="SUPFAM" id="SSF55874">
    <property type="entry name" value="ATPase domain of HSP90 chaperone/DNA topoisomerase II/histidine kinase"/>
    <property type="match status" value="1"/>
</dbReference>
<dbReference type="InterPro" id="IPR036890">
    <property type="entry name" value="HATPase_C_sf"/>
</dbReference>
<accession>A0ABV3D804</accession>
<evidence type="ECO:0000313" key="9">
    <source>
        <dbReference type="EMBL" id="MEU8131881.1"/>
    </source>
</evidence>
<reference evidence="9 10" key="1">
    <citation type="submission" date="2024-06" db="EMBL/GenBank/DDBJ databases">
        <title>The Natural Products Discovery Center: Release of the First 8490 Sequenced Strains for Exploring Actinobacteria Biosynthetic Diversity.</title>
        <authorList>
            <person name="Kalkreuter E."/>
            <person name="Kautsar S.A."/>
            <person name="Yang D."/>
            <person name="Bader C.D."/>
            <person name="Teijaro C.N."/>
            <person name="Fluegel L."/>
            <person name="Davis C.M."/>
            <person name="Simpson J.R."/>
            <person name="Lauterbach L."/>
            <person name="Steele A.D."/>
            <person name="Gui C."/>
            <person name="Meng S."/>
            <person name="Li G."/>
            <person name="Viehrig K."/>
            <person name="Ye F."/>
            <person name="Su P."/>
            <person name="Kiefer A.F."/>
            <person name="Nichols A."/>
            <person name="Cepeda A.J."/>
            <person name="Yan W."/>
            <person name="Fan B."/>
            <person name="Jiang Y."/>
            <person name="Adhikari A."/>
            <person name="Zheng C.-J."/>
            <person name="Schuster L."/>
            <person name="Cowan T.M."/>
            <person name="Smanski M.J."/>
            <person name="Chevrette M.G."/>
            <person name="De Carvalho L.P.S."/>
            <person name="Shen B."/>
        </authorList>
    </citation>
    <scope>NUCLEOTIDE SEQUENCE [LARGE SCALE GENOMIC DNA]</scope>
    <source>
        <strain evidence="9 10">NPDC048946</strain>
    </source>
</reference>
<dbReference type="PANTHER" id="PTHR45436:SF5">
    <property type="entry name" value="SENSOR HISTIDINE KINASE TRCS"/>
    <property type="match status" value="1"/>
</dbReference>
<gene>
    <name evidence="9" type="ORF">AB0C36_00055</name>
</gene>
<sequence>MTDSVPSAVFWSLVAVALILAGAVVRLLWTAAAHRRRIAELAGGVEARDTSLRTLVEDRLPLLEKNHRPFGPVVPDPRLEGTSHALSVHLIEEMFGGAVRRAQIRADQSAKAALKGAMRALQGLANEQQLAISDMQDEYDHPDILGSLLEIDHTNAQFGRRAQAIAVLCGSWPGRQREASSLMDVARGAKSRIRDYRRVQVHEQIEVAVVSRAVEPVVLAIAELLDNATRHSQPNTTVEVNIQPAHNGACVVVDDAGVGMNDKEIEAAVRFIGGDEYIDITRLGDPPQFGFAVVGVLAQRYGFSVSVDTRSPYGGVRAVLFLPSELLTHLEPEDVPGLVRELRPPVPAQALPAAPRPTAPEPREAHEARPAHVAEPVHAADPVHTGHPVHPTDAARRTDAARSADAAGPTDEVRPVREDRQAHGHAGQPEEPMPVDVVGSTAAGLPKRRRRDAAAPAARAARPTAATEAAAAADAVATDTARGRSVHETAARMGAFARGTRSGRAAVRDGDEGHGDDQDKGIAHS</sequence>
<dbReference type="PANTHER" id="PTHR45436">
    <property type="entry name" value="SENSOR HISTIDINE KINASE YKOH"/>
    <property type="match status" value="1"/>
</dbReference>
<evidence type="ECO:0000256" key="6">
    <source>
        <dbReference type="SAM" id="MobiDB-lite"/>
    </source>
</evidence>
<keyword evidence="7" id="KW-0812">Transmembrane</keyword>
<feature type="transmembrane region" description="Helical" evidence="7">
    <location>
        <begin position="6"/>
        <end position="29"/>
    </location>
</feature>
<keyword evidence="10" id="KW-1185">Reference proteome</keyword>
<proteinExistence type="predicted"/>
<feature type="compositionally biased region" description="Basic and acidic residues" evidence="6">
    <location>
        <begin position="411"/>
        <end position="422"/>
    </location>
</feature>
<keyword evidence="3" id="KW-0597">Phosphoprotein</keyword>
<evidence type="ECO:0000256" key="2">
    <source>
        <dbReference type="ARBA" id="ARBA00012438"/>
    </source>
</evidence>
<dbReference type="Gene3D" id="3.30.565.10">
    <property type="entry name" value="Histidine kinase-like ATPase, C-terminal domain"/>
    <property type="match status" value="1"/>
</dbReference>
<dbReference type="SMART" id="SM00387">
    <property type="entry name" value="HATPase_c"/>
    <property type="match status" value="1"/>
</dbReference>
<dbReference type="GO" id="GO:0005524">
    <property type="term" value="F:ATP binding"/>
    <property type="evidence" value="ECO:0007669"/>
    <property type="project" value="UniProtKB-KW"/>
</dbReference>
<dbReference type="EMBL" id="JBEZFP010000001">
    <property type="protein sequence ID" value="MEU8131881.1"/>
    <property type="molecule type" value="Genomic_DNA"/>
</dbReference>
<feature type="region of interest" description="Disordered" evidence="6">
    <location>
        <begin position="348"/>
        <end position="525"/>
    </location>
</feature>
<keyword evidence="4" id="KW-0808">Transferase</keyword>
<evidence type="ECO:0000256" key="7">
    <source>
        <dbReference type="SAM" id="Phobius"/>
    </source>
</evidence>
<feature type="compositionally biased region" description="Basic and acidic residues" evidence="6">
    <location>
        <begin position="506"/>
        <end position="525"/>
    </location>
</feature>
<evidence type="ECO:0000259" key="8">
    <source>
        <dbReference type="SMART" id="SM00387"/>
    </source>
</evidence>
<dbReference type="InterPro" id="IPR050428">
    <property type="entry name" value="TCS_sensor_his_kinase"/>
</dbReference>
<evidence type="ECO:0000256" key="3">
    <source>
        <dbReference type="ARBA" id="ARBA00022553"/>
    </source>
</evidence>
<dbReference type="InterPro" id="IPR003594">
    <property type="entry name" value="HATPase_dom"/>
</dbReference>
<dbReference type="Proteomes" id="UP001551482">
    <property type="component" value="Unassembled WGS sequence"/>
</dbReference>
<feature type="compositionally biased region" description="Basic and acidic residues" evidence="6">
    <location>
        <begin position="481"/>
        <end position="490"/>
    </location>
</feature>
<keyword evidence="7" id="KW-1133">Transmembrane helix</keyword>
<keyword evidence="5" id="KW-0418">Kinase</keyword>